<comment type="caution">
    <text evidence="2">The sequence shown here is derived from an EMBL/GenBank/DDBJ whole genome shotgun (WGS) entry which is preliminary data.</text>
</comment>
<keyword evidence="3" id="KW-1185">Reference proteome</keyword>
<accession>A0A392RE77</accession>
<evidence type="ECO:0000313" key="3">
    <source>
        <dbReference type="Proteomes" id="UP000265520"/>
    </source>
</evidence>
<feature type="region of interest" description="Disordered" evidence="1">
    <location>
        <begin position="1"/>
        <end position="38"/>
    </location>
</feature>
<sequence>MMKKLCSGDCCSGGFGSDDFGSGRSETVKTLNSGGVGE</sequence>
<name>A0A392RE77_9FABA</name>
<proteinExistence type="predicted"/>
<dbReference type="Proteomes" id="UP000265520">
    <property type="component" value="Unassembled WGS sequence"/>
</dbReference>
<organism evidence="2 3">
    <name type="scientific">Trifolium medium</name>
    <dbReference type="NCBI Taxonomy" id="97028"/>
    <lineage>
        <taxon>Eukaryota</taxon>
        <taxon>Viridiplantae</taxon>
        <taxon>Streptophyta</taxon>
        <taxon>Embryophyta</taxon>
        <taxon>Tracheophyta</taxon>
        <taxon>Spermatophyta</taxon>
        <taxon>Magnoliopsida</taxon>
        <taxon>eudicotyledons</taxon>
        <taxon>Gunneridae</taxon>
        <taxon>Pentapetalae</taxon>
        <taxon>rosids</taxon>
        <taxon>fabids</taxon>
        <taxon>Fabales</taxon>
        <taxon>Fabaceae</taxon>
        <taxon>Papilionoideae</taxon>
        <taxon>50 kb inversion clade</taxon>
        <taxon>NPAAA clade</taxon>
        <taxon>Hologalegina</taxon>
        <taxon>IRL clade</taxon>
        <taxon>Trifolieae</taxon>
        <taxon>Trifolium</taxon>
    </lineage>
</organism>
<feature type="compositionally biased region" description="Polar residues" evidence="1">
    <location>
        <begin position="24"/>
        <end position="38"/>
    </location>
</feature>
<protein>
    <submittedName>
        <fullName evidence="2">Uncharacterized protein</fullName>
    </submittedName>
</protein>
<feature type="non-terminal residue" evidence="2">
    <location>
        <position position="38"/>
    </location>
</feature>
<evidence type="ECO:0000313" key="2">
    <source>
        <dbReference type="EMBL" id="MCI34080.1"/>
    </source>
</evidence>
<dbReference type="EMBL" id="LXQA010210241">
    <property type="protein sequence ID" value="MCI34080.1"/>
    <property type="molecule type" value="Genomic_DNA"/>
</dbReference>
<reference evidence="2 3" key="1">
    <citation type="journal article" date="2018" name="Front. Plant Sci.">
        <title>Red Clover (Trifolium pratense) and Zigzag Clover (T. medium) - A Picture of Genomic Similarities and Differences.</title>
        <authorList>
            <person name="Dluhosova J."/>
            <person name="Istvanek J."/>
            <person name="Nedelnik J."/>
            <person name="Repkova J."/>
        </authorList>
    </citation>
    <scope>NUCLEOTIDE SEQUENCE [LARGE SCALE GENOMIC DNA]</scope>
    <source>
        <strain evidence="3">cv. 10/8</strain>
        <tissue evidence="2">Leaf</tissue>
    </source>
</reference>
<dbReference type="AlphaFoldDB" id="A0A392RE77"/>
<evidence type="ECO:0000256" key="1">
    <source>
        <dbReference type="SAM" id="MobiDB-lite"/>
    </source>
</evidence>